<dbReference type="EMBL" id="MT142370">
    <property type="protein sequence ID" value="QJA79186.1"/>
    <property type="molecule type" value="Genomic_DNA"/>
</dbReference>
<proteinExistence type="predicted"/>
<evidence type="ECO:0000313" key="2">
    <source>
        <dbReference type="EMBL" id="QJA79186.1"/>
    </source>
</evidence>
<accession>A0A6M3KBI1</accession>
<organism evidence="2">
    <name type="scientific">viral metagenome</name>
    <dbReference type="NCBI Taxonomy" id="1070528"/>
    <lineage>
        <taxon>unclassified sequences</taxon>
        <taxon>metagenomes</taxon>
        <taxon>organismal metagenomes</taxon>
    </lineage>
</organism>
<evidence type="ECO:0000256" key="1">
    <source>
        <dbReference type="SAM" id="MobiDB-lite"/>
    </source>
</evidence>
<sequence>MTDEKSADIIGFNLFGDPVFEPKDNRGRPRFEWTKENSNKVSMLLAMGWTNDRIASVIVDPRTGKSISTPTLKRYFRSELKVRDVARDMLTARRLMLAMEKCEDGNVGAMRILGNLIEQNDAMNADMRFKGDGKPKSDEAKKAPKLGKKEAAQAAAEKAVSSGGQSVWGGDLTPGFKSRPN</sequence>
<protein>
    <submittedName>
        <fullName evidence="2">Uncharacterized protein</fullName>
    </submittedName>
</protein>
<gene>
    <name evidence="2" type="ORF">MM415A00937_0016</name>
</gene>
<reference evidence="2" key="1">
    <citation type="submission" date="2020-03" db="EMBL/GenBank/DDBJ databases">
        <title>The deep terrestrial virosphere.</title>
        <authorList>
            <person name="Holmfeldt K."/>
            <person name="Nilsson E."/>
            <person name="Simone D."/>
            <person name="Lopez-Fernandez M."/>
            <person name="Wu X."/>
            <person name="de Brujin I."/>
            <person name="Lundin D."/>
            <person name="Andersson A."/>
            <person name="Bertilsson S."/>
            <person name="Dopson M."/>
        </authorList>
    </citation>
    <scope>NUCLEOTIDE SEQUENCE</scope>
    <source>
        <strain evidence="2">MM415A00937</strain>
    </source>
</reference>
<dbReference type="AlphaFoldDB" id="A0A6M3KBI1"/>
<name>A0A6M3KBI1_9ZZZZ</name>
<feature type="region of interest" description="Disordered" evidence="1">
    <location>
        <begin position="128"/>
        <end position="181"/>
    </location>
</feature>
<feature type="compositionally biased region" description="Basic and acidic residues" evidence="1">
    <location>
        <begin position="128"/>
        <end position="151"/>
    </location>
</feature>